<protein>
    <recommendedName>
        <fullName evidence="5">Protein kinase domain-containing protein</fullName>
    </recommendedName>
</protein>
<dbReference type="InterPro" id="IPR015943">
    <property type="entry name" value="WD40/YVTN_repeat-like_dom_sf"/>
</dbReference>
<feature type="repeat" description="WD" evidence="3">
    <location>
        <begin position="727"/>
        <end position="768"/>
    </location>
</feature>
<dbReference type="Gene3D" id="2.130.10.10">
    <property type="entry name" value="YVTN repeat-like/Quinoprotein amine dehydrogenase"/>
    <property type="match status" value="2"/>
</dbReference>
<feature type="repeat" description="WD" evidence="3">
    <location>
        <begin position="596"/>
        <end position="617"/>
    </location>
</feature>
<dbReference type="InterPro" id="IPR011009">
    <property type="entry name" value="Kinase-like_dom_sf"/>
</dbReference>
<feature type="compositionally biased region" description="Basic residues" evidence="4">
    <location>
        <begin position="44"/>
        <end position="62"/>
    </location>
</feature>
<evidence type="ECO:0000256" key="2">
    <source>
        <dbReference type="ARBA" id="ARBA00022737"/>
    </source>
</evidence>
<dbReference type="PROSITE" id="PS50082">
    <property type="entry name" value="WD_REPEATS_2"/>
    <property type="match status" value="5"/>
</dbReference>
<dbReference type="InterPro" id="IPR019775">
    <property type="entry name" value="WD40_repeat_CS"/>
</dbReference>
<reference evidence="6 7" key="1">
    <citation type="journal article" date="2007" name="Genome Res.">
        <title>Genome characteristics of facultatively symbiotic Frankia sp. strains reflect host range and host plant biogeography.</title>
        <authorList>
            <person name="Normand P."/>
            <person name="Lapierre P."/>
            <person name="Tisa L.S."/>
            <person name="Gogarten J.P."/>
            <person name="Alloisio N."/>
            <person name="Bagnarol E."/>
            <person name="Bassi C.A."/>
            <person name="Berry A.M."/>
            <person name="Bickhart D.M."/>
            <person name="Choisne N."/>
            <person name="Couloux A."/>
            <person name="Cournoyer B."/>
            <person name="Cruveiller S."/>
            <person name="Daubin V."/>
            <person name="Demange N."/>
            <person name="Francino M.P."/>
            <person name="Goltsman E."/>
            <person name="Huang Y."/>
            <person name="Kopp O.R."/>
            <person name="Labarre L."/>
            <person name="Lapidus A."/>
            <person name="Lavire C."/>
            <person name="Marechal J."/>
            <person name="Martinez M."/>
            <person name="Mastronunzio J.E."/>
            <person name="Mullin B.C."/>
            <person name="Niemann J."/>
            <person name="Pujic P."/>
            <person name="Rawnsley T."/>
            <person name="Rouy Z."/>
            <person name="Schenowitz C."/>
            <person name="Sellstedt A."/>
            <person name="Tavares F."/>
            <person name="Tomkins J.P."/>
            <person name="Vallenet D."/>
            <person name="Valverde C."/>
            <person name="Wall L.G."/>
            <person name="Wang Y."/>
            <person name="Medigue C."/>
            <person name="Benson D.R."/>
        </authorList>
    </citation>
    <scope>NUCLEOTIDE SEQUENCE [LARGE SCALE GENOMIC DNA]</scope>
    <source>
        <strain evidence="7">DSM 45986 / CECT 9034 / ACN14a</strain>
    </source>
</reference>
<organism evidence="6 7">
    <name type="scientific">Frankia alni (strain DSM 45986 / CECT 9034 / ACN14a)</name>
    <dbReference type="NCBI Taxonomy" id="326424"/>
    <lineage>
        <taxon>Bacteria</taxon>
        <taxon>Bacillati</taxon>
        <taxon>Actinomycetota</taxon>
        <taxon>Actinomycetes</taxon>
        <taxon>Frankiales</taxon>
        <taxon>Frankiaceae</taxon>
        <taxon>Frankia</taxon>
    </lineage>
</organism>
<feature type="repeat" description="WD" evidence="3">
    <location>
        <begin position="634"/>
        <end position="660"/>
    </location>
</feature>
<accession>Q0RLM2</accession>
<dbReference type="SMART" id="SM00220">
    <property type="entry name" value="S_TKc"/>
    <property type="match status" value="1"/>
</dbReference>
<dbReference type="Proteomes" id="UP000000657">
    <property type="component" value="Chromosome"/>
</dbReference>
<dbReference type="KEGG" id="fal:FRAAL2938"/>
<keyword evidence="1 3" id="KW-0853">WD repeat</keyword>
<feature type="compositionally biased region" description="Pro residues" evidence="4">
    <location>
        <begin position="340"/>
        <end position="354"/>
    </location>
</feature>
<feature type="repeat" description="WD" evidence="3">
    <location>
        <begin position="448"/>
        <end position="489"/>
    </location>
</feature>
<dbReference type="Gene3D" id="1.10.510.10">
    <property type="entry name" value="Transferase(Phosphotransferase) domain 1"/>
    <property type="match status" value="1"/>
</dbReference>
<dbReference type="InterPro" id="IPR000719">
    <property type="entry name" value="Prot_kinase_dom"/>
</dbReference>
<evidence type="ECO:0000313" key="6">
    <source>
        <dbReference type="EMBL" id="CAJ61582.1"/>
    </source>
</evidence>
<dbReference type="SMART" id="SM00320">
    <property type="entry name" value="WD40"/>
    <property type="match status" value="6"/>
</dbReference>
<dbReference type="SUPFAM" id="SSF56112">
    <property type="entry name" value="Protein kinase-like (PK-like)"/>
    <property type="match status" value="1"/>
</dbReference>
<evidence type="ECO:0000256" key="4">
    <source>
        <dbReference type="SAM" id="MobiDB-lite"/>
    </source>
</evidence>
<feature type="region of interest" description="Disordered" evidence="4">
    <location>
        <begin position="1"/>
        <end position="110"/>
    </location>
</feature>
<dbReference type="STRING" id="326424.FRAAL2938"/>
<evidence type="ECO:0000259" key="5">
    <source>
        <dbReference type="PROSITE" id="PS50011"/>
    </source>
</evidence>
<dbReference type="PANTHER" id="PTHR19879:SF9">
    <property type="entry name" value="TRANSCRIPTION INITIATION FACTOR TFIID SUBUNIT 5"/>
    <property type="match status" value="1"/>
</dbReference>
<keyword evidence="2" id="KW-0677">Repeat</keyword>
<dbReference type="EMBL" id="CT573213">
    <property type="protein sequence ID" value="CAJ61582.1"/>
    <property type="molecule type" value="Genomic_DNA"/>
</dbReference>
<dbReference type="PROSITE" id="PS50294">
    <property type="entry name" value="WD_REPEATS_REGION"/>
    <property type="match status" value="3"/>
</dbReference>
<dbReference type="Pfam" id="PF00400">
    <property type="entry name" value="WD40"/>
    <property type="match status" value="5"/>
</dbReference>
<dbReference type="InterPro" id="IPR020472">
    <property type="entry name" value="WD40_PAC1"/>
</dbReference>
<feature type="repeat" description="WD" evidence="3">
    <location>
        <begin position="493"/>
        <end position="525"/>
    </location>
</feature>
<dbReference type="PROSITE" id="PS00678">
    <property type="entry name" value="WD_REPEATS_1"/>
    <property type="match status" value="4"/>
</dbReference>
<evidence type="ECO:0000313" key="7">
    <source>
        <dbReference type="Proteomes" id="UP000000657"/>
    </source>
</evidence>
<evidence type="ECO:0000256" key="1">
    <source>
        <dbReference type="ARBA" id="ARBA00022574"/>
    </source>
</evidence>
<sequence length="813" mass="86629">MTPPSCPRRHRPPATDPAPPPHRPPRHRPAANPPPNGRDQPRTVARRRPHPHRRLHAARPPRIRRDGHGLPRQRPHRRPGGRESHPPRGHRQPDVPRPLPPRSHRRTPRARFCTAAVRDADPDGNPPYLVTDYVPGPTLSRAVRTTPLKGAELEQVAVNIATALAVIHGAGVVHRDLKPSNVILSPTGARVIDFGIATARDMTMLTVEQIGTPEFMAPEAFDAAPPSPAMDVFAWGGVVLYAATRTPPFPSEPAALLPHRIRHEHPAHLHRLPEPLRSAVTAAMAKQPENRPTAEHLYRQLTGPVSTTIPQPHPSHDATSHRWVPDLTRPLNPPNLRARPPTPPNPHAPASTPPPRRRRTLIAGSVAAAVTILATAFALDAEHHTGKHTLTAAQHATAARTLATAATAQDTDPALAERLAVAAWHLNPATSANTLLSTTAGRLPPLSTAGHAGPITTAVITADGRTLATSSTDQTARLWDLTTPSDHPTILATLPHTAAVTAISLNPPATLAATTSKDNTLHLWNTHDRANPTPAGTYTLQNAGHPIAAIFTPTSTLTLTTSTGDLFTLDITDPAHLTTLATVHAHDDAATAQPIPNSNIIATASTDGTARLWDLTNPHTPQPLARITPTSNPTNLAVSPDGHTLATAGVDGTISLWNISHPTTPEPLTTLTTRRTGSLTDLTGLTDAATAAAFNQAGTLLATTDATGALHLWTLTDPHNPHPLATLNTHTAAIRDVTFTPDSSHILTAGDDSTARLWDLNPTSLYRRACTTANGQLTPAEWTRYLPHTPYQPPCPPTLSVTSPSVGEPSTPS</sequence>
<dbReference type="GO" id="GO:0004672">
    <property type="term" value="F:protein kinase activity"/>
    <property type="evidence" value="ECO:0007669"/>
    <property type="project" value="InterPro"/>
</dbReference>
<proteinExistence type="predicted"/>
<dbReference type="GO" id="GO:0005524">
    <property type="term" value="F:ATP binding"/>
    <property type="evidence" value="ECO:0007669"/>
    <property type="project" value="InterPro"/>
</dbReference>
<dbReference type="eggNOG" id="COG0515">
    <property type="taxonomic scope" value="Bacteria"/>
</dbReference>
<feature type="compositionally biased region" description="Basic and acidic residues" evidence="4">
    <location>
        <begin position="80"/>
        <end position="94"/>
    </location>
</feature>
<feature type="compositionally biased region" description="Polar residues" evidence="4">
    <location>
        <begin position="799"/>
        <end position="813"/>
    </location>
</feature>
<feature type="compositionally biased region" description="Low complexity" evidence="4">
    <location>
        <begin position="325"/>
        <end position="339"/>
    </location>
</feature>
<feature type="region of interest" description="Disordered" evidence="4">
    <location>
        <begin position="793"/>
        <end position="813"/>
    </location>
</feature>
<dbReference type="CDD" id="cd14014">
    <property type="entry name" value="STKc_PknB_like"/>
    <property type="match status" value="1"/>
</dbReference>
<feature type="domain" description="Protein kinase" evidence="5">
    <location>
        <begin position="1"/>
        <end position="324"/>
    </location>
</feature>
<name>Q0RLM2_FRAAA</name>
<dbReference type="InterPro" id="IPR036322">
    <property type="entry name" value="WD40_repeat_dom_sf"/>
</dbReference>
<dbReference type="PANTHER" id="PTHR19879">
    <property type="entry name" value="TRANSCRIPTION INITIATION FACTOR TFIID"/>
    <property type="match status" value="1"/>
</dbReference>
<dbReference type="SUPFAM" id="SSF50978">
    <property type="entry name" value="WD40 repeat-like"/>
    <property type="match status" value="1"/>
</dbReference>
<feature type="region of interest" description="Disordered" evidence="4">
    <location>
        <begin position="304"/>
        <end position="357"/>
    </location>
</feature>
<dbReference type="AlphaFoldDB" id="Q0RLM2"/>
<gene>
    <name evidence="6" type="ordered locus">FRAAL2938</name>
</gene>
<dbReference type="PRINTS" id="PR00320">
    <property type="entry name" value="GPROTEINBRPT"/>
</dbReference>
<evidence type="ECO:0000256" key="3">
    <source>
        <dbReference type="PROSITE-ProRule" id="PRU00221"/>
    </source>
</evidence>
<feature type="compositionally biased region" description="Basic and acidic residues" evidence="4">
    <location>
        <begin position="314"/>
        <end position="324"/>
    </location>
</feature>
<dbReference type="InterPro" id="IPR008271">
    <property type="entry name" value="Ser/Thr_kinase_AS"/>
</dbReference>
<keyword evidence="7" id="KW-1185">Reference proteome</keyword>
<dbReference type="eggNOG" id="COG2319">
    <property type="taxonomic scope" value="Bacteria"/>
</dbReference>
<dbReference type="Pfam" id="PF00069">
    <property type="entry name" value="Pkinase"/>
    <property type="match status" value="1"/>
</dbReference>
<dbReference type="PROSITE" id="PS00108">
    <property type="entry name" value="PROTEIN_KINASE_ST"/>
    <property type="match status" value="1"/>
</dbReference>
<dbReference type="HOGENOM" id="CLU_000288_135_4_11"/>
<dbReference type="PROSITE" id="PS50011">
    <property type="entry name" value="PROTEIN_KINASE_DOM"/>
    <property type="match status" value="1"/>
</dbReference>
<dbReference type="InterPro" id="IPR001680">
    <property type="entry name" value="WD40_rpt"/>
</dbReference>